<dbReference type="Proteomes" id="UP000253141">
    <property type="component" value="Unassembled WGS sequence"/>
</dbReference>
<proteinExistence type="predicted"/>
<evidence type="ECO:0000313" key="2">
    <source>
        <dbReference type="EMBL" id="RDB07206.1"/>
    </source>
</evidence>
<dbReference type="GO" id="GO:0008757">
    <property type="term" value="F:S-adenosylmethionine-dependent methyltransferase activity"/>
    <property type="evidence" value="ECO:0007669"/>
    <property type="project" value="InterPro"/>
</dbReference>
<gene>
    <name evidence="2" type="ORF">DVG78_04070</name>
</gene>
<dbReference type="OrthoDB" id="3896938at2"/>
<accession>A0A369IKQ0</accession>
<reference evidence="2 3" key="1">
    <citation type="submission" date="2018-07" db="EMBL/GenBank/DDBJ databases">
        <title>Genome analysis of Runella aurantiaca.</title>
        <authorList>
            <person name="Yang X."/>
        </authorList>
    </citation>
    <scope>NUCLEOTIDE SEQUENCE [LARGE SCALE GENOMIC DNA]</scope>
    <source>
        <strain evidence="2 3">YX9</strain>
    </source>
</reference>
<dbReference type="RefSeq" id="WP_114459786.1">
    <property type="nucleotide sequence ID" value="NZ_QPIW01000002.1"/>
</dbReference>
<dbReference type="SUPFAM" id="SSF53335">
    <property type="entry name" value="S-adenosyl-L-methionine-dependent methyltransferases"/>
    <property type="match status" value="1"/>
</dbReference>
<name>A0A369IKQ0_9BACT</name>
<keyword evidence="3" id="KW-1185">Reference proteome</keyword>
<feature type="domain" description="Methyltransferase type 11" evidence="1">
    <location>
        <begin position="126"/>
        <end position="174"/>
    </location>
</feature>
<protein>
    <submittedName>
        <fullName evidence="2">SAM-dependent methyltransferase</fullName>
    </submittedName>
</protein>
<comment type="caution">
    <text evidence="2">The sequence shown here is derived from an EMBL/GenBank/DDBJ whole genome shotgun (WGS) entry which is preliminary data.</text>
</comment>
<dbReference type="GO" id="GO:0032259">
    <property type="term" value="P:methylation"/>
    <property type="evidence" value="ECO:0007669"/>
    <property type="project" value="UniProtKB-KW"/>
</dbReference>
<sequence>MKSLLKNIIGPTGRKKLRAVQASTRAVIYGLGNEVECPICGSTYSQFLPFNRPNALCYTCKSLERHRLVYLYLKNKTDFFEGPKKVLHFAPEKCLHDVIRQYSNIDYQTADLMTTYIDAIGVMPDHVMSVTDIKFPDNTFDVVICNHVFELVPDDALGMREIYRVLKPNGYAVIQGAVNNHLPKTIETQDLSPEERKRIAGAHQHVRRYGLDYRHRLAIAGFGVEVSDYVKELDYKRYGLMADEEVYVCWKK</sequence>
<dbReference type="InterPro" id="IPR013216">
    <property type="entry name" value="Methyltransf_11"/>
</dbReference>
<evidence type="ECO:0000259" key="1">
    <source>
        <dbReference type="Pfam" id="PF08241"/>
    </source>
</evidence>
<dbReference type="CDD" id="cd02440">
    <property type="entry name" value="AdoMet_MTases"/>
    <property type="match status" value="1"/>
</dbReference>
<dbReference type="InterPro" id="IPR029063">
    <property type="entry name" value="SAM-dependent_MTases_sf"/>
</dbReference>
<dbReference type="EMBL" id="QPIW01000002">
    <property type="protein sequence ID" value="RDB07206.1"/>
    <property type="molecule type" value="Genomic_DNA"/>
</dbReference>
<dbReference type="Pfam" id="PF08241">
    <property type="entry name" value="Methyltransf_11"/>
    <property type="match status" value="1"/>
</dbReference>
<keyword evidence="2" id="KW-0808">Transferase</keyword>
<evidence type="ECO:0000313" key="3">
    <source>
        <dbReference type="Proteomes" id="UP000253141"/>
    </source>
</evidence>
<dbReference type="AlphaFoldDB" id="A0A369IKQ0"/>
<organism evidence="2 3">
    <name type="scientific">Runella aurantiaca</name>
    <dbReference type="NCBI Taxonomy" id="2282308"/>
    <lineage>
        <taxon>Bacteria</taxon>
        <taxon>Pseudomonadati</taxon>
        <taxon>Bacteroidota</taxon>
        <taxon>Cytophagia</taxon>
        <taxon>Cytophagales</taxon>
        <taxon>Spirosomataceae</taxon>
        <taxon>Runella</taxon>
    </lineage>
</organism>
<keyword evidence="2" id="KW-0489">Methyltransferase</keyword>
<dbReference type="Gene3D" id="3.40.50.150">
    <property type="entry name" value="Vaccinia Virus protein VP39"/>
    <property type="match status" value="1"/>
</dbReference>